<protein>
    <recommendedName>
        <fullName evidence="3">DDE Tnp4 domain-containing protein</fullName>
    </recommendedName>
</protein>
<reference evidence="1" key="2">
    <citation type="submission" date="2025-09" db="UniProtKB">
        <authorList>
            <consortium name="Ensembl"/>
        </authorList>
    </citation>
    <scope>IDENTIFICATION</scope>
</reference>
<name>A0A8C5QLD1_9ANUR</name>
<proteinExistence type="predicted"/>
<dbReference type="OrthoDB" id="1912480at2759"/>
<accession>A0A8C5QLD1</accession>
<dbReference type="AlphaFoldDB" id="A0A8C5QLD1"/>
<dbReference type="Proteomes" id="UP000694569">
    <property type="component" value="Unplaced"/>
</dbReference>
<organism evidence="1 2">
    <name type="scientific">Leptobrachium leishanense</name>
    <name type="common">Leishan spiny toad</name>
    <dbReference type="NCBI Taxonomy" id="445787"/>
    <lineage>
        <taxon>Eukaryota</taxon>
        <taxon>Metazoa</taxon>
        <taxon>Chordata</taxon>
        <taxon>Craniata</taxon>
        <taxon>Vertebrata</taxon>
        <taxon>Euteleostomi</taxon>
        <taxon>Amphibia</taxon>
        <taxon>Batrachia</taxon>
        <taxon>Anura</taxon>
        <taxon>Pelobatoidea</taxon>
        <taxon>Megophryidae</taxon>
        <taxon>Leptobrachium</taxon>
    </lineage>
</organism>
<keyword evidence="2" id="KW-1185">Reference proteome</keyword>
<reference evidence="1" key="1">
    <citation type="submission" date="2025-08" db="UniProtKB">
        <authorList>
            <consortium name="Ensembl"/>
        </authorList>
    </citation>
    <scope>IDENTIFICATION</scope>
</reference>
<evidence type="ECO:0008006" key="3">
    <source>
        <dbReference type="Google" id="ProtNLM"/>
    </source>
</evidence>
<dbReference type="Ensembl" id="ENSLLET00000039990.1">
    <property type="protein sequence ID" value="ENSLLEP00000038470.1"/>
    <property type="gene ID" value="ENSLLEG00000024405.1"/>
</dbReference>
<evidence type="ECO:0000313" key="1">
    <source>
        <dbReference type="Ensembl" id="ENSLLEP00000038470.1"/>
    </source>
</evidence>
<evidence type="ECO:0000313" key="2">
    <source>
        <dbReference type="Proteomes" id="UP000694569"/>
    </source>
</evidence>
<dbReference type="PANTHER" id="PTHR22930:SF269">
    <property type="entry name" value="NUCLEASE HARBI1-LIKE PROTEIN"/>
    <property type="match status" value="1"/>
</dbReference>
<dbReference type="InterPro" id="IPR045249">
    <property type="entry name" value="HARBI1-like"/>
</dbReference>
<dbReference type="PANTHER" id="PTHR22930">
    <property type="match status" value="1"/>
</dbReference>
<sequence length="269" mass="30767">MDMNMDPDELVIMAENPYLIHHRLKRKRRFWVNPILVKRSRLGEFHHLRDKLQKDAAKFFDYYRMSLETFTCILDAIRPFITKSSDFRDPISPEERLTVTLRYLATGSSFKTLGYSFRISDVTVGRIVLDTCKAIWDKLQPLHLGPIVDGFWKRWCFPNCLGCIDGKHIRILNPKHSGTIFSIVLQSVAGLDYRFIAVDVGADGKESDGGIFSNANLSRQLEWGALGVHRHTTLPGTEIMTPCVILGDDENIPDEAVPSIQTWPIRNCF</sequence>
<dbReference type="GeneTree" id="ENSGT00940000164115"/>